<dbReference type="RefSeq" id="WP_359268500.1">
    <property type="nucleotide sequence ID" value="NZ_JBEZNA010000004.1"/>
</dbReference>
<reference evidence="2 3" key="1">
    <citation type="submission" date="2024-06" db="EMBL/GenBank/DDBJ databases">
        <title>The Natural Products Discovery Center: Release of the First 8490 Sequenced Strains for Exploring Actinobacteria Biosynthetic Diversity.</title>
        <authorList>
            <person name="Kalkreuter E."/>
            <person name="Kautsar S.A."/>
            <person name="Yang D."/>
            <person name="Bader C.D."/>
            <person name="Teijaro C.N."/>
            <person name="Fluegel L."/>
            <person name="Davis C.M."/>
            <person name="Simpson J.R."/>
            <person name="Lauterbach L."/>
            <person name="Steele A.D."/>
            <person name="Gui C."/>
            <person name="Meng S."/>
            <person name="Li G."/>
            <person name="Viehrig K."/>
            <person name="Ye F."/>
            <person name="Su P."/>
            <person name="Kiefer A.F."/>
            <person name="Nichols A."/>
            <person name="Cepeda A.J."/>
            <person name="Yan W."/>
            <person name="Fan B."/>
            <person name="Jiang Y."/>
            <person name="Adhikari A."/>
            <person name="Zheng C.-J."/>
            <person name="Schuster L."/>
            <person name="Cowan T.M."/>
            <person name="Smanski M.J."/>
            <person name="Chevrette M.G."/>
            <person name="De Carvalho L.P.S."/>
            <person name="Shen B."/>
        </authorList>
    </citation>
    <scope>NUCLEOTIDE SEQUENCE [LARGE SCALE GENOMIC DNA]</scope>
    <source>
        <strain evidence="2 3">NPDC048117</strain>
    </source>
</reference>
<name>A0ABV3EJL6_9ACTN</name>
<evidence type="ECO:0008006" key="4">
    <source>
        <dbReference type="Google" id="ProtNLM"/>
    </source>
</evidence>
<keyword evidence="3" id="KW-1185">Reference proteome</keyword>
<evidence type="ECO:0000256" key="1">
    <source>
        <dbReference type="SAM" id="SignalP"/>
    </source>
</evidence>
<dbReference type="EMBL" id="JBEZNA010000004">
    <property type="protein sequence ID" value="MEU9576341.1"/>
    <property type="molecule type" value="Genomic_DNA"/>
</dbReference>
<protein>
    <recommendedName>
        <fullName evidence="4">Peptidase inhibitor family I36</fullName>
    </recommendedName>
</protein>
<evidence type="ECO:0000313" key="2">
    <source>
        <dbReference type="EMBL" id="MEU9576341.1"/>
    </source>
</evidence>
<gene>
    <name evidence="2" type="ORF">AB0D95_03455</name>
</gene>
<sequence>MKRSPRRAVTGITAAILLTCGLTAEAGASEGPDSLQQQINEVLAATDGGVQISRYEIAWNGGEAIMAFPLPGERHAPPSSTEAVKLQAETAGLSTSATADAVAEAAEQVTGAMADEATPAGEEEPTVGVAATSPDCPTVTIGNDYYCFYQYKNWEGRRLAFSAAYRGYVYFSAYDFVNRTSSWSNKGGKTIYVRGRTESGNDGSCNQYSQNGWTEPAHTNSSSLSASLDNTADCFWTS</sequence>
<dbReference type="Proteomes" id="UP001551584">
    <property type="component" value="Unassembled WGS sequence"/>
</dbReference>
<proteinExistence type="predicted"/>
<evidence type="ECO:0000313" key="3">
    <source>
        <dbReference type="Proteomes" id="UP001551584"/>
    </source>
</evidence>
<organism evidence="2 3">
    <name type="scientific">Streptomyces chilikensis</name>
    <dbReference type="NCBI Taxonomy" id="1194079"/>
    <lineage>
        <taxon>Bacteria</taxon>
        <taxon>Bacillati</taxon>
        <taxon>Actinomycetota</taxon>
        <taxon>Actinomycetes</taxon>
        <taxon>Kitasatosporales</taxon>
        <taxon>Streptomycetaceae</taxon>
        <taxon>Streptomyces</taxon>
    </lineage>
</organism>
<feature type="signal peptide" evidence="1">
    <location>
        <begin position="1"/>
        <end position="26"/>
    </location>
</feature>
<accession>A0ABV3EJL6</accession>
<feature type="chain" id="PRO_5047458537" description="Peptidase inhibitor family I36" evidence="1">
    <location>
        <begin position="27"/>
        <end position="238"/>
    </location>
</feature>
<comment type="caution">
    <text evidence="2">The sequence shown here is derived from an EMBL/GenBank/DDBJ whole genome shotgun (WGS) entry which is preliminary data.</text>
</comment>
<keyword evidence="1" id="KW-0732">Signal</keyword>